<dbReference type="AlphaFoldDB" id="A0A314KPX1"/>
<reference evidence="2" key="1">
    <citation type="submission" date="2016-11" db="EMBL/GenBank/DDBJ databases">
        <title>The genome of Nicotiana attenuata.</title>
        <authorList>
            <person name="Xu S."/>
            <person name="Brockmoeller T."/>
            <person name="Gaquerel E."/>
            <person name="Navarro A."/>
            <person name="Kuhl H."/>
            <person name="Gase K."/>
            <person name="Ling Z."/>
            <person name="Zhou W."/>
            <person name="Kreitzer C."/>
            <person name="Stanke M."/>
            <person name="Tang H."/>
            <person name="Lyons E."/>
            <person name="Pandey P."/>
            <person name="Pandey S.P."/>
            <person name="Timmermann B."/>
            <person name="Baldwin I.T."/>
        </authorList>
    </citation>
    <scope>NUCLEOTIDE SEQUENCE [LARGE SCALE GENOMIC DNA]</scope>
    <source>
        <strain evidence="2">UT</strain>
    </source>
</reference>
<dbReference type="SMR" id="A0A314KPX1"/>
<dbReference type="Gramene" id="OIT31312">
    <property type="protein sequence ID" value="OIT31312"/>
    <property type="gene ID" value="A4A49_39666"/>
</dbReference>
<keyword evidence="3" id="KW-1185">Reference proteome</keyword>
<evidence type="ECO:0000313" key="3">
    <source>
        <dbReference type="Proteomes" id="UP000187609"/>
    </source>
</evidence>
<accession>A0A314KPX1</accession>
<dbReference type="Proteomes" id="UP000187609">
    <property type="component" value="Unassembled WGS sequence"/>
</dbReference>
<organism evidence="2 3">
    <name type="scientific">Nicotiana attenuata</name>
    <name type="common">Coyote tobacco</name>
    <dbReference type="NCBI Taxonomy" id="49451"/>
    <lineage>
        <taxon>Eukaryota</taxon>
        <taxon>Viridiplantae</taxon>
        <taxon>Streptophyta</taxon>
        <taxon>Embryophyta</taxon>
        <taxon>Tracheophyta</taxon>
        <taxon>Spermatophyta</taxon>
        <taxon>Magnoliopsida</taxon>
        <taxon>eudicotyledons</taxon>
        <taxon>Gunneridae</taxon>
        <taxon>Pentapetalae</taxon>
        <taxon>asterids</taxon>
        <taxon>lamiids</taxon>
        <taxon>Solanales</taxon>
        <taxon>Solanaceae</taxon>
        <taxon>Nicotianoideae</taxon>
        <taxon>Nicotianeae</taxon>
        <taxon>Nicotiana</taxon>
    </lineage>
</organism>
<dbReference type="EMBL" id="MJEQ01001303">
    <property type="protein sequence ID" value="OIT31312.1"/>
    <property type="molecule type" value="Genomic_DNA"/>
</dbReference>
<comment type="caution">
    <text evidence="2">The sequence shown here is derived from an EMBL/GenBank/DDBJ whole genome shotgun (WGS) entry which is preliminary data.</text>
</comment>
<name>A0A314KPX1_NICAT</name>
<evidence type="ECO:0000313" key="2">
    <source>
        <dbReference type="EMBL" id="OIT31312.1"/>
    </source>
</evidence>
<evidence type="ECO:0000256" key="1">
    <source>
        <dbReference type="SAM" id="MobiDB-lite"/>
    </source>
</evidence>
<gene>
    <name evidence="2" type="ORF">A4A49_39666</name>
</gene>
<feature type="region of interest" description="Disordered" evidence="1">
    <location>
        <begin position="146"/>
        <end position="166"/>
    </location>
</feature>
<proteinExistence type="predicted"/>
<sequence>MAESGGGSNQLEQQIQAFMERSNRKLQHMEEWYHNRFRTFHSSENQYNLQRSECEQRVSTDPCAYHQYPGANPSFYRDSSGDFTGGFANPTWNYLDSPTSVYSYQIPWAYQIDNTNPGFYFVQFGDGSVVSMTGTKLENLLNSSYGIPDSNVLKPSDEDEDTPSENVVELKDENKISDIPYSDASFEVEDERDGNPEIEEDQVFNKSPLKDDTKLEPNEEKVFDKTPLKEEAGALDDKQSLVAGTSPTHPILFSLKMVPDCIALNFERVAYPDIAVKVVADD</sequence>
<protein>
    <submittedName>
        <fullName evidence="2">Uncharacterized protein</fullName>
    </submittedName>
</protein>